<reference evidence="6" key="2">
    <citation type="submission" date="2019-07" db="EMBL/GenBank/DDBJ databases">
        <authorList>
            <person name="Yang Y."/>
            <person name="Bocs S."/>
            <person name="Baudouin L."/>
        </authorList>
    </citation>
    <scope>NUCLEOTIDE SEQUENCE</scope>
    <source>
        <tissue evidence="6">Spear leaf of Hainan Tall coconut</tissue>
    </source>
</reference>
<proteinExistence type="inferred from homology"/>
<evidence type="ECO:0000313" key="7">
    <source>
        <dbReference type="Proteomes" id="UP000797356"/>
    </source>
</evidence>
<gene>
    <name evidence="6" type="ORF">COCNU_02G004930</name>
</gene>
<dbReference type="AlphaFoldDB" id="A0A8K0HXY3"/>
<protein>
    <submittedName>
        <fullName evidence="6">Putative CLAVATA3/ESR (CLE)-related protein 13</fullName>
    </submittedName>
</protein>
<accession>A0A8K0HXY3</accession>
<evidence type="ECO:0000256" key="3">
    <source>
        <dbReference type="ARBA" id="ARBA00022782"/>
    </source>
</evidence>
<keyword evidence="3" id="KW-0221">Differentiation</keyword>
<reference evidence="6" key="1">
    <citation type="journal article" date="2017" name="Gigascience">
        <title>The genome draft of coconut (Cocos nucifera).</title>
        <authorList>
            <person name="Xiao Y."/>
            <person name="Xu P."/>
            <person name="Fan H."/>
            <person name="Baudouin L."/>
            <person name="Xia W."/>
            <person name="Bocs S."/>
            <person name="Xu J."/>
            <person name="Li Q."/>
            <person name="Guo A."/>
            <person name="Zhou L."/>
            <person name="Li J."/>
            <person name="Wu Y."/>
            <person name="Ma Z."/>
            <person name="Armero A."/>
            <person name="Issali A.E."/>
            <person name="Liu N."/>
            <person name="Peng M."/>
            <person name="Yang Y."/>
        </authorList>
    </citation>
    <scope>NUCLEOTIDE SEQUENCE</scope>
    <source>
        <tissue evidence="6">Spear leaf of Hainan Tall coconut</tissue>
    </source>
</reference>
<dbReference type="InterPro" id="IPR039618">
    <property type="entry name" value="CLE9-13"/>
</dbReference>
<evidence type="ECO:0000256" key="5">
    <source>
        <dbReference type="SAM" id="SignalP"/>
    </source>
</evidence>
<dbReference type="OrthoDB" id="786534at2759"/>
<dbReference type="PANTHER" id="PTHR34359">
    <property type="entry name" value="CLAVATA3/ESR (CLE)-RELATED PROTEIN 10"/>
    <property type="match status" value="1"/>
</dbReference>
<comment type="similarity">
    <text evidence="1">Belongs to the CLV3/ESR signal peptide family.</text>
</comment>
<name>A0A8K0HXY3_COCNU</name>
<feature type="compositionally biased region" description="Basic residues" evidence="4">
    <location>
        <begin position="53"/>
        <end position="72"/>
    </location>
</feature>
<comment type="caution">
    <text evidence="6">The sequence shown here is derived from an EMBL/GenBank/DDBJ whole genome shotgun (WGS) entry which is preliminary data.</text>
</comment>
<feature type="chain" id="PRO_5035479370" evidence="5">
    <location>
        <begin position="26"/>
        <end position="110"/>
    </location>
</feature>
<evidence type="ECO:0000256" key="2">
    <source>
        <dbReference type="ARBA" id="ARBA00022473"/>
    </source>
</evidence>
<dbReference type="PANTHER" id="PTHR34359:SF28">
    <property type="entry name" value="CLAVATA3_ESR (CLE)-RELATED PROTEIN 12"/>
    <property type="match status" value="1"/>
</dbReference>
<keyword evidence="2" id="KW-0217">Developmental protein</keyword>
<evidence type="ECO:0000256" key="1">
    <source>
        <dbReference type="ARBA" id="ARBA00005416"/>
    </source>
</evidence>
<feature type="region of interest" description="Disordered" evidence="4">
    <location>
        <begin position="52"/>
        <end position="110"/>
    </location>
</feature>
<evidence type="ECO:0000313" key="6">
    <source>
        <dbReference type="EMBL" id="KAG1330525.1"/>
    </source>
</evidence>
<keyword evidence="7" id="KW-1185">Reference proteome</keyword>
<organism evidence="6 7">
    <name type="scientific">Cocos nucifera</name>
    <name type="common">Coconut palm</name>
    <dbReference type="NCBI Taxonomy" id="13894"/>
    <lineage>
        <taxon>Eukaryota</taxon>
        <taxon>Viridiplantae</taxon>
        <taxon>Streptophyta</taxon>
        <taxon>Embryophyta</taxon>
        <taxon>Tracheophyta</taxon>
        <taxon>Spermatophyta</taxon>
        <taxon>Magnoliopsida</taxon>
        <taxon>Liliopsida</taxon>
        <taxon>Arecaceae</taxon>
        <taxon>Arecoideae</taxon>
        <taxon>Cocoseae</taxon>
        <taxon>Attaleinae</taxon>
        <taxon>Cocos</taxon>
    </lineage>
</organism>
<dbReference type="GO" id="GO:0030154">
    <property type="term" value="P:cell differentiation"/>
    <property type="evidence" value="ECO:0007669"/>
    <property type="project" value="UniProtKB-KW"/>
</dbReference>
<feature type="signal peptide" evidence="5">
    <location>
        <begin position="1"/>
        <end position="25"/>
    </location>
</feature>
<dbReference type="EMBL" id="CM017873">
    <property type="protein sequence ID" value="KAG1330525.1"/>
    <property type="molecule type" value="Genomic_DNA"/>
</dbReference>
<sequence>MRTPFLLSLLLWLILLLFLFHGWNHLKPQSTSPSSVPREVLAANKLDFSTFHSARHSHHHHHRHQQHQHGQARHSTVVEVKPSPDGGDEIDPRYGVAKRKVPTGPNPLHH</sequence>
<evidence type="ECO:0000256" key="4">
    <source>
        <dbReference type="SAM" id="MobiDB-lite"/>
    </source>
</evidence>
<keyword evidence="5" id="KW-0732">Signal</keyword>
<dbReference type="Proteomes" id="UP000797356">
    <property type="component" value="Chromosome 2"/>
</dbReference>